<dbReference type="AlphaFoldDB" id="A0A7I7XB02"/>
<gene>
    <name evidence="1" type="ORF">MMAD_04180</name>
</gene>
<proteinExistence type="predicted"/>
<evidence type="ECO:0000313" key="2">
    <source>
        <dbReference type="Proteomes" id="UP000466517"/>
    </source>
</evidence>
<evidence type="ECO:0000313" key="1">
    <source>
        <dbReference type="EMBL" id="BBZ26123.1"/>
    </source>
</evidence>
<dbReference type="Proteomes" id="UP000466517">
    <property type="component" value="Chromosome"/>
</dbReference>
<dbReference type="RefSeq" id="WP_263992316.1">
    <property type="nucleotide sequence ID" value="NZ_AP022610.1"/>
</dbReference>
<dbReference type="KEGG" id="mmag:MMAD_04180"/>
<keyword evidence="2" id="KW-1185">Reference proteome</keyword>
<name>A0A7I7XB02_9MYCO</name>
<organism evidence="1 2">
    <name type="scientific">Mycolicibacterium madagascariense</name>
    <dbReference type="NCBI Taxonomy" id="212765"/>
    <lineage>
        <taxon>Bacteria</taxon>
        <taxon>Bacillati</taxon>
        <taxon>Actinomycetota</taxon>
        <taxon>Actinomycetes</taxon>
        <taxon>Mycobacteriales</taxon>
        <taxon>Mycobacteriaceae</taxon>
        <taxon>Mycolicibacterium</taxon>
    </lineage>
</organism>
<protein>
    <submittedName>
        <fullName evidence="1">Uncharacterized protein</fullName>
    </submittedName>
</protein>
<dbReference type="EMBL" id="AP022610">
    <property type="protein sequence ID" value="BBZ26123.1"/>
    <property type="molecule type" value="Genomic_DNA"/>
</dbReference>
<accession>A0A7I7XB02</accession>
<sequence>MTIVVIAVVVGLLGIGLAASQLMRLRTYLNQPPADPPVEPTDPE</sequence>
<reference evidence="1 2" key="1">
    <citation type="journal article" date="2019" name="Emerg. Microbes Infect.">
        <title>Comprehensive subspecies identification of 175 nontuberculous mycobacteria species based on 7547 genomic profiles.</title>
        <authorList>
            <person name="Matsumoto Y."/>
            <person name="Kinjo T."/>
            <person name="Motooka D."/>
            <person name="Nabeya D."/>
            <person name="Jung N."/>
            <person name="Uechi K."/>
            <person name="Horii T."/>
            <person name="Iida T."/>
            <person name="Fujita J."/>
            <person name="Nakamura S."/>
        </authorList>
    </citation>
    <scope>NUCLEOTIDE SEQUENCE [LARGE SCALE GENOMIC DNA]</scope>
    <source>
        <strain evidence="1 2">JCM 13574</strain>
    </source>
</reference>